<evidence type="ECO:0000313" key="2">
    <source>
        <dbReference type="Proteomes" id="UP001597391"/>
    </source>
</evidence>
<accession>A0ABW5XIR3</accession>
<dbReference type="EMBL" id="JBHUOP010000005">
    <property type="protein sequence ID" value="MFD2841437.1"/>
    <property type="molecule type" value="Genomic_DNA"/>
</dbReference>
<dbReference type="RefSeq" id="WP_377467418.1">
    <property type="nucleotide sequence ID" value="NZ_JBHUOP010000005.1"/>
</dbReference>
<organism evidence="1 2">
    <name type="scientific">Populibacterium corticicola</name>
    <dbReference type="NCBI Taxonomy" id="1812826"/>
    <lineage>
        <taxon>Bacteria</taxon>
        <taxon>Bacillati</taxon>
        <taxon>Actinomycetota</taxon>
        <taxon>Actinomycetes</taxon>
        <taxon>Micrococcales</taxon>
        <taxon>Jonesiaceae</taxon>
        <taxon>Populibacterium</taxon>
    </lineage>
</organism>
<keyword evidence="2" id="KW-1185">Reference proteome</keyword>
<protein>
    <submittedName>
        <fullName evidence="1">Uncharacterized protein</fullName>
    </submittedName>
</protein>
<proteinExistence type="predicted"/>
<name>A0ABW5XIR3_9MICO</name>
<reference evidence="2" key="1">
    <citation type="journal article" date="2019" name="Int. J. Syst. Evol. Microbiol.">
        <title>The Global Catalogue of Microorganisms (GCM) 10K type strain sequencing project: providing services to taxonomists for standard genome sequencing and annotation.</title>
        <authorList>
            <consortium name="The Broad Institute Genomics Platform"/>
            <consortium name="The Broad Institute Genome Sequencing Center for Infectious Disease"/>
            <person name="Wu L."/>
            <person name="Ma J."/>
        </authorList>
    </citation>
    <scope>NUCLEOTIDE SEQUENCE [LARGE SCALE GENOMIC DNA]</scope>
    <source>
        <strain evidence="2">KCTC 33576</strain>
    </source>
</reference>
<dbReference type="Proteomes" id="UP001597391">
    <property type="component" value="Unassembled WGS sequence"/>
</dbReference>
<comment type="caution">
    <text evidence="1">The sequence shown here is derived from an EMBL/GenBank/DDBJ whole genome shotgun (WGS) entry which is preliminary data.</text>
</comment>
<gene>
    <name evidence="1" type="ORF">ACFSYH_12800</name>
</gene>
<sequence>MAAFRRVGLFLRSLTLVLVLVEGATPATAVVLPLAAQPQAALHSMAATPQRAVAQVPLGEGELALMRDLLVANGLENQLCDPVGQMAGSLADVLRSGGFAAARCAGERSYESLAQGRISLSQAVDLGSDCVALDLTGNVIKSYSPESSENSAVLSGRWINACFSDTSIWAQRGGTMYGNTFLTSAAQDDFLARPEIAEVLAHEYRHTLQWRLLGYGFPGAYLIAGNNACTNIFEITAGLEDGGYVC</sequence>
<evidence type="ECO:0000313" key="1">
    <source>
        <dbReference type="EMBL" id="MFD2841437.1"/>
    </source>
</evidence>